<protein>
    <recommendedName>
        <fullName evidence="3">YneQ</fullName>
    </recommendedName>
</protein>
<proteinExistence type="predicted"/>
<reference evidence="2" key="1">
    <citation type="journal article" date="2019" name="Int. J. Syst. Evol. Microbiol.">
        <title>The Global Catalogue of Microorganisms (GCM) 10K type strain sequencing project: providing services to taxonomists for standard genome sequencing and annotation.</title>
        <authorList>
            <consortium name="The Broad Institute Genomics Platform"/>
            <consortium name="The Broad Institute Genome Sequencing Center for Infectious Disease"/>
            <person name="Wu L."/>
            <person name="Ma J."/>
        </authorList>
    </citation>
    <scope>NUCLEOTIDE SEQUENCE [LARGE SCALE GENOMIC DNA]</scope>
    <source>
        <strain evidence="2">JCM 12389</strain>
    </source>
</reference>
<organism evidence="1 2">
    <name type="scientific">Salinibacillus aidingensis</name>
    <dbReference type="NCBI Taxonomy" id="237684"/>
    <lineage>
        <taxon>Bacteria</taxon>
        <taxon>Bacillati</taxon>
        <taxon>Bacillota</taxon>
        <taxon>Bacilli</taxon>
        <taxon>Bacillales</taxon>
        <taxon>Bacillaceae</taxon>
        <taxon>Salinibacillus</taxon>
    </lineage>
</organism>
<accession>A0ABP3LBR3</accession>
<sequence>MAFGVKRAEVNKWKQDVKDGKIAFITHYWLDDRFPDSRTVTKAGCNDLEKLKAWGKKYGLKPEWIHQDEEFPHFDLIGKFQKDILKAENQLEQINRFEL</sequence>
<comment type="caution">
    <text evidence="1">The sequence shown here is derived from an EMBL/GenBank/DDBJ whole genome shotgun (WGS) entry which is preliminary data.</text>
</comment>
<dbReference type="EMBL" id="BAAADO010000004">
    <property type="protein sequence ID" value="GAA0496362.1"/>
    <property type="molecule type" value="Genomic_DNA"/>
</dbReference>
<evidence type="ECO:0000313" key="1">
    <source>
        <dbReference type="EMBL" id="GAA0496362.1"/>
    </source>
</evidence>
<gene>
    <name evidence="1" type="ORF">GCM10008986_24100</name>
</gene>
<keyword evidence="2" id="KW-1185">Reference proteome</keyword>
<dbReference type="Proteomes" id="UP001500880">
    <property type="component" value="Unassembled WGS sequence"/>
</dbReference>
<name>A0ABP3LBR3_9BACI</name>
<dbReference type="RefSeq" id="WP_343841395.1">
    <property type="nucleotide sequence ID" value="NZ_BAAADO010000004.1"/>
</dbReference>
<evidence type="ECO:0000313" key="2">
    <source>
        <dbReference type="Proteomes" id="UP001500880"/>
    </source>
</evidence>
<evidence type="ECO:0008006" key="3">
    <source>
        <dbReference type="Google" id="ProtNLM"/>
    </source>
</evidence>